<proteinExistence type="predicted"/>
<evidence type="ECO:0000256" key="1">
    <source>
        <dbReference type="ARBA" id="ARBA00022729"/>
    </source>
</evidence>
<keyword evidence="3" id="KW-0401">Integrin</keyword>
<dbReference type="InterPro" id="IPR013517">
    <property type="entry name" value="FG-GAP"/>
</dbReference>
<dbReference type="OrthoDB" id="10022113at2759"/>
<dbReference type="Proteomes" id="UP000530660">
    <property type="component" value="Unassembled WGS sequence"/>
</dbReference>
<dbReference type="GO" id="GO:0007229">
    <property type="term" value="P:integrin-mediated signaling pathway"/>
    <property type="evidence" value="ECO:0007669"/>
    <property type="project" value="UniProtKB-KW"/>
</dbReference>
<evidence type="ECO:0000313" key="3">
    <source>
        <dbReference type="EMBL" id="KAF6002542.1"/>
    </source>
</evidence>
<keyword evidence="1 2" id="KW-0732">Signal</keyword>
<dbReference type="InterPro" id="IPR028994">
    <property type="entry name" value="Integrin_alpha_N"/>
</dbReference>
<keyword evidence="4" id="KW-1185">Reference proteome</keyword>
<dbReference type="PANTHER" id="PTHR13412:SF0">
    <property type="entry name" value="T-CELL IMMUNOMODULATORY PROTEIN"/>
    <property type="match status" value="1"/>
</dbReference>
<accession>A0A7J7IHG1</accession>
<comment type="caution">
    <text evidence="3">The sequence shown here is derived from an EMBL/GenBank/DDBJ whole genome shotgun (WGS) entry which is preliminary data.</text>
</comment>
<protein>
    <submittedName>
        <fullName evidence="3">Integrin alpha FG-GAP repeat containing 1</fullName>
    </submittedName>
</protein>
<dbReference type="GO" id="GO:0005886">
    <property type="term" value="C:plasma membrane"/>
    <property type="evidence" value="ECO:0007669"/>
    <property type="project" value="TreeGrafter"/>
</dbReference>
<name>A0A7J7IHG1_9RHOD</name>
<dbReference type="InterPro" id="IPR024881">
    <property type="entry name" value="Tip"/>
</dbReference>
<reference evidence="3 4" key="1">
    <citation type="journal article" date="2020" name="J. Phycol.">
        <title>Comparative genome analysis reveals Cyanidiococcus gen. nov., a new extremophilic red algal genus sister to Cyanidioschyzon (Cyanidioschyzonaceae, Rhodophyta).</title>
        <authorList>
            <person name="Liu S.-L."/>
            <person name="Chiang Y.-R."/>
            <person name="Yoon H.S."/>
            <person name="Fu H.-Y."/>
        </authorList>
    </citation>
    <scope>NUCLEOTIDE SEQUENCE [LARGE SCALE GENOMIC DNA]</scope>
    <source>
        <strain evidence="3 4">THAL066</strain>
    </source>
</reference>
<dbReference type="Pfam" id="PF13517">
    <property type="entry name" value="FG-GAP_3"/>
    <property type="match status" value="1"/>
</dbReference>
<dbReference type="SUPFAM" id="SSF69318">
    <property type="entry name" value="Integrin alpha N-terminal domain"/>
    <property type="match status" value="2"/>
</dbReference>
<dbReference type="AlphaFoldDB" id="A0A7J7IHG1"/>
<evidence type="ECO:0000256" key="2">
    <source>
        <dbReference type="SAM" id="SignalP"/>
    </source>
</evidence>
<gene>
    <name evidence="3" type="primary">ITFG1</name>
    <name evidence="3" type="ORF">F1559_003992</name>
</gene>
<organism evidence="3 4">
    <name type="scientific">Cyanidiococcus yangmingshanensis</name>
    <dbReference type="NCBI Taxonomy" id="2690220"/>
    <lineage>
        <taxon>Eukaryota</taxon>
        <taxon>Rhodophyta</taxon>
        <taxon>Bangiophyceae</taxon>
        <taxon>Cyanidiales</taxon>
        <taxon>Cyanidiaceae</taxon>
        <taxon>Cyanidiococcus</taxon>
    </lineage>
</organism>
<dbReference type="EMBL" id="VWRR01000010">
    <property type="protein sequence ID" value="KAF6002542.1"/>
    <property type="molecule type" value="Genomic_DNA"/>
</dbReference>
<feature type="chain" id="PRO_5029471763" evidence="2">
    <location>
        <begin position="33"/>
        <end position="566"/>
    </location>
</feature>
<evidence type="ECO:0000313" key="4">
    <source>
        <dbReference type="Proteomes" id="UP000530660"/>
    </source>
</evidence>
<dbReference type="PANTHER" id="PTHR13412">
    <property type="entry name" value="T-CELL IMMUNOMODULATORY PROTEIN HOMOLOG"/>
    <property type="match status" value="1"/>
</dbReference>
<feature type="signal peptide" evidence="2">
    <location>
        <begin position="1"/>
        <end position="32"/>
    </location>
</feature>
<sequence>MFRRAPLFNAGSMKHFGRVLLLLASFLASAGAAVASLLGPSGVRGPPSFSGNSAFSNASAYVNLASSNNLIPVKLADLNSDEYIDLLTIEPTTGRLYVSFWNHNEYRFENPKLVLDGVRHAVTADFNGDGISDIMAFLNSGVASLLLGSHSGNFSTGTSVTLSQNVSSALIFSRYGDLVSDVLIPQSNGSFLVLNNNRGAKGTFQKSYWTPAGCRPNGNFTAFVDLNGDCLPDLVVLCNSTTVSGPPGVRLRQRRPPPGVAAGPQVAVWFSPGNSDILSSNTPSQVWAPFGTTTQLQQILFADFTGKGTNSLLALSDEGKLLFVANEHGNGGYGQRCNFHGTMALLNAVPVSITSSNGQANLGLSSGSKLSLIDYNYDVYPDLYVINGSKGVLLSSSVQKGVLNFQSQELPSYDSLYAISNPVVAAAYDTDQDGRQDLLIGTSGGIQLWYNTISQSRSFLETAILSAVSAYASPLLFSESVGSTSIVAFQATNGLQLSVCSQCPNSGVNGFISSCQCFTGLNSMLNYIQELAVGAGSSQRSWTNLLPNSVCCCLSAGAVESQFMAP</sequence>
<dbReference type="Gene3D" id="2.130.10.130">
    <property type="entry name" value="Integrin alpha, N-terminal"/>
    <property type="match status" value="2"/>
</dbReference>